<sequence>MTGRKPASIHYPHQLFSFVAKTPLASLVSIIEAVPLFELFSNTADYAGTPPIAREEPLGAWGNCPMPLVNVVNGKPGMRKCSERALLGKAPSRRSGMPDGGHSHIAITTLIHAHNRNAKKLVLRVSKVRCRHYCQHPMVYPWATAKLELICFPHHETLNATAAPKNFHAAAFPPPLGPLRYTYHTRGGDVFIDGVGALENSGRPAGPCAARP</sequence>
<organism evidence="1 2">
    <name type="scientific">Lasiosphaeris hirsuta</name>
    <dbReference type="NCBI Taxonomy" id="260670"/>
    <lineage>
        <taxon>Eukaryota</taxon>
        <taxon>Fungi</taxon>
        <taxon>Dikarya</taxon>
        <taxon>Ascomycota</taxon>
        <taxon>Pezizomycotina</taxon>
        <taxon>Sordariomycetes</taxon>
        <taxon>Sordariomycetidae</taxon>
        <taxon>Sordariales</taxon>
        <taxon>Lasiosphaeriaceae</taxon>
        <taxon>Lasiosphaeris</taxon>
    </lineage>
</organism>
<evidence type="ECO:0000313" key="1">
    <source>
        <dbReference type="EMBL" id="KAK0720316.1"/>
    </source>
</evidence>
<gene>
    <name evidence="1" type="ORF">B0H67DRAFT_183076</name>
</gene>
<dbReference type="AlphaFoldDB" id="A0AA40AQV6"/>
<reference evidence="1" key="1">
    <citation type="submission" date="2023-06" db="EMBL/GenBank/DDBJ databases">
        <title>Genome-scale phylogeny and comparative genomics of the fungal order Sordariales.</title>
        <authorList>
            <consortium name="Lawrence Berkeley National Laboratory"/>
            <person name="Hensen N."/>
            <person name="Bonometti L."/>
            <person name="Westerberg I."/>
            <person name="Brannstrom I.O."/>
            <person name="Guillou S."/>
            <person name="Cros-Aarteil S."/>
            <person name="Calhoun S."/>
            <person name="Haridas S."/>
            <person name="Kuo A."/>
            <person name="Mondo S."/>
            <person name="Pangilinan J."/>
            <person name="Riley R."/>
            <person name="Labutti K."/>
            <person name="Andreopoulos B."/>
            <person name="Lipzen A."/>
            <person name="Chen C."/>
            <person name="Yanf M."/>
            <person name="Daum C."/>
            <person name="Ng V."/>
            <person name="Clum A."/>
            <person name="Steindorff A."/>
            <person name="Ohm R."/>
            <person name="Martin F."/>
            <person name="Silar P."/>
            <person name="Natvig D."/>
            <person name="Lalanne C."/>
            <person name="Gautier V."/>
            <person name="Ament-Velasquez S.L."/>
            <person name="Kruys A."/>
            <person name="Hutchinson M.I."/>
            <person name="Powell A.J."/>
            <person name="Barry K."/>
            <person name="Miller A.N."/>
            <person name="Grigoriev I.V."/>
            <person name="Debuchy R."/>
            <person name="Gladieux P."/>
            <person name="Thoren M.H."/>
            <person name="Johannesson H."/>
        </authorList>
    </citation>
    <scope>NUCLEOTIDE SEQUENCE</scope>
    <source>
        <strain evidence="1">SMH4607-1</strain>
    </source>
</reference>
<evidence type="ECO:0000313" key="2">
    <source>
        <dbReference type="Proteomes" id="UP001172102"/>
    </source>
</evidence>
<name>A0AA40AQV6_9PEZI</name>
<protein>
    <submittedName>
        <fullName evidence="1">Uncharacterized protein</fullName>
    </submittedName>
</protein>
<proteinExistence type="predicted"/>
<dbReference type="Proteomes" id="UP001172102">
    <property type="component" value="Unassembled WGS sequence"/>
</dbReference>
<accession>A0AA40AQV6</accession>
<keyword evidence="2" id="KW-1185">Reference proteome</keyword>
<dbReference type="EMBL" id="JAUKUA010000003">
    <property type="protein sequence ID" value="KAK0720316.1"/>
    <property type="molecule type" value="Genomic_DNA"/>
</dbReference>
<comment type="caution">
    <text evidence="1">The sequence shown here is derived from an EMBL/GenBank/DDBJ whole genome shotgun (WGS) entry which is preliminary data.</text>
</comment>